<dbReference type="AlphaFoldDB" id="A0A9P6Q3Z7"/>
<dbReference type="PROSITE" id="PS50172">
    <property type="entry name" value="BRCT"/>
    <property type="match status" value="1"/>
</dbReference>
<feature type="region of interest" description="Disordered" evidence="6">
    <location>
        <begin position="828"/>
        <end position="856"/>
    </location>
</feature>
<feature type="compositionally biased region" description="Low complexity" evidence="6">
    <location>
        <begin position="440"/>
        <end position="454"/>
    </location>
</feature>
<proteinExistence type="predicted"/>
<keyword evidence="3" id="KW-0227">DNA damage</keyword>
<dbReference type="GO" id="GO:0005634">
    <property type="term" value="C:nucleus"/>
    <property type="evidence" value="ECO:0007669"/>
    <property type="project" value="UniProtKB-SubCell"/>
</dbReference>
<feature type="region of interest" description="Disordered" evidence="6">
    <location>
        <begin position="272"/>
        <end position="302"/>
    </location>
</feature>
<evidence type="ECO:0000256" key="5">
    <source>
        <dbReference type="ARBA" id="ARBA00023242"/>
    </source>
</evidence>
<gene>
    <name evidence="8" type="ORF">DFQ27_004349</name>
</gene>
<keyword evidence="5" id="KW-0539">Nucleus</keyword>
<organism evidence="8 9">
    <name type="scientific">Actinomortierella ambigua</name>
    <dbReference type="NCBI Taxonomy" id="1343610"/>
    <lineage>
        <taxon>Eukaryota</taxon>
        <taxon>Fungi</taxon>
        <taxon>Fungi incertae sedis</taxon>
        <taxon>Mucoromycota</taxon>
        <taxon>Mortierellomycotina</taxon>
        <taxon>Mortierellomycetes</taxon>
        <taxon>Mortierellales</taxon>
        <taxon>Mortierellaceae</taxon>
        <taxon>Actinomortierella</taxon>
    </lineage>
</organism>
<dbReference type="GO" id="GO:0004842">
    <property type="term" value="F:ubiquitin-protein transferase activity"/>
    <property type="evidence" value="ECO:0007669"/>
    <property type="project" value="TreeGrafter"/>
</dbReference>
<protein>
    <recommendedName>
        <fullName evidence="7">BRCT domain-containing protein</fullName>
    </recommendedName>
</protein>
<dbReference type="Gene3D" id="3.40.50.10190">
    <property type="entry name" value="BRCT domain"/>
    <property type="match status" value="2"/>
</dbReference>
<evidence type="ECO:0000313" key="9">
    <source>
        <dbReference type="Proteomes" id="UP000807716"/>
    </source>
</evidence>
<feature type="region of interest" description="Disordered" evidence="6">
    <location>
        <begin position="70"/>
        <end position="101"/>
    </location>
</feature>
<feature type="compositionally biased region" description="Basic and acidic residues" evidence="6">
    <location>
        <begin position="272"/>
        <end position="282"/>
    </location>
</feature>
<dbReference type="PANTHER" id="PTHR13763">
    <property type="entry name" value="BREAST CANCER TYPE 1 SUSCEPTIBILITY PROTEIN BRCA1"/>
    <property type="match status" value="1"/>
</dbReference>
<dbReference type="GO" id="GO:0000724">
    <property type="term" value="P:double-strand break repair via homologous recombination"/>
    <property type="evidence" value="ECO:0007669"/>
    <property type="project" value="TreeGrafter"/>
</dbReference>
<name>A0A9P6Q3Z7_9FUNG</name>
<evidence type="ECO:0000256" key="2">
    <source>
        <dbReference type="ARBA" id="ARBA00022737"/>
    </source>
</evidence>
<evidence type="ECO:0000256" key="4">
    <source>
        <dbReference type="ARBA" id="ARBA00023204"/>
    </source>
</evidence>
<dbReference type="PANTHER" id="PTHR13763:SF0">
    <property type="entry name" value="BREAST CANCER TYPE 1 SUSCEPTIBILITY PROTEIN"/>
    <property type="match status" value="1"/>
</dbReference>
<feature type="compositionally biased region" description="Polar residues" evidence="6">
    <location>
        <begin position="455"/>
        <end position="477"/>
    </location>
</feature>
<keyword evidence="4" id="KW-0234">DNA repair</keyword>
<feature type="region of interest" description="Disordered" evidence="6">
    <location>
        <begin position="333"/>
        <end position="385"/>
    </location>
</feature>
<feature type="compositionally biased region" description="Polar residues" evidence="6">
    <location>
        <begin position="845"/>
        <end position="854"/>
    </location>
</feature>
<feature type="region of interest" description="Disordered" evidence="6">
    <location>
        <begin position="439"/>
        <end position="478"/>
    </location>
</feature>
<feature type="domain" description="BRCT" evidence="7">
    <location>
        <begin position="521"/>
        <end position="586"/>
    </location>
</feature>
<evidence type="ECO:0000313" key="8">
    <source>
        <dbReference type="EMBL" id="KAG0259023.1"/>
    </source>
</evidence>
<evidence type="ECO:0000256" key="1">
    <source>
        <dbReference type="ARBA" id="ARBA00004123"/>
    </source>
</evidence>
<keyword evidence="9" id="KW-1185">Reference proteome</keyword>
<dbReference type="InterPro" id="IPR036420">
    <property type="entry name" value="BRCT_dom_sf"/>
</dbReference>
<dbReference type="InterPro" id="IPR031099">
    <property type="entry name" value="BRCA1-associated"/>
</dbReference>
<reference evidence="8" key="1">
    <citation type="journal article" date="2020" name="Fungal Divers.">
        <title>Resolving the Mortierellaceae phylogeny through synthesis of multi-gene phylogenetics and phylogenomics.</title>
        <authorList>
            <person name="Vandepol N."/>
            <person name="Liber J."/>
            <person name="Desiro A."/>
            <person name="Na H."/>
            <person name="Kennedy M."/>
            <person name="Barry K."/>
            <person name="Grigoriev I.V."/>
            <person name="Miller A.N."/>
            <person name="O'Donnell K."/>
            <person name="Stajich J.E."/>
            <person name="Bonito G."/>
        </authorList>
    </citation>
    <scope>NUCLEOTIDE SEQUENCE</scope>
    <source>
        <strain evidence="8">BC1065</strain>
    </source>
</reference>
<feature type="compositionally biased region" description="Polar residues" evidence="6">
    <location>
        <begin position="89"/>
        <end position="101"/>
    </location>
</feature>
<comment type="subcellular location">
    <subcellularLocation>
        <location evidence="1">Nucleus</location>
    </subcellularLocation>
</comment>
<accession>A0A9P6Q3Z7</accession>
<evidence type="ECO:0000256" key="6">
    <source>
        <dbReference type="SAM" id="MobiDB-lite"/>
    </source>
</evidence>
<dbReference type="InterPro" id="IPR001357">
    <property type="entry name" value="BRCT_dom"/>
</dbReference>
<feature type="region of interest" description="Disordered" evidence="6">
    <location>
        <begin position="705"/>
        <end position="726"/>
    </location>
</feature>
<dbReference type="OrthoDB" id="549017at2759"/>
<comment type="caution">
    <text evidence="8">The sequence shown here is derived from an EMBL/GenBank/DDBJ whole genome shotgun (WGS) entry which is preliminary data.</text>
</comment>
<dbReference type="SUPFAM" id="SSF52113">
    <property type="entry name" value="BRCT domain"/>
    <property type="match status" value="1"/>
</dbReference>
<sequence length="879" mass="95740">MTLFDNALGDMEALLQCPLWDCIYPVLGVRCRCPTCGLPAIVKNLLRNPSYDTLVECTLKILSLRAAREEEGEDRGDEDGIHEAGHALSHQSPPHPSSATQGTVLWSFDCGPTFPDLGDASASTSLAADSAATSSSTFPSVNALMNRHIRDRHAKEEVGVAVAADSDAPTVADQLAADDTQGAVAFENEITTGASSDKIQMLRQMLGMPAWNSADRLATEELTQRTRASTVDAAGYEQLQKSKAPVAVAIRRQFDIDQDILSRVVDLDDNEHTEQYKHRPGQEQEQEQQQQGESEDEHPSLSHDDIWRCGWCKNINLMYISNEPNNICDHCQRPKETSPHSPPITSAAVSGPSGTGALLVETVPPSDGEEDESEFAPLPKEDQGRFLDVIGSSQFSLEMQGPSMPGRHLGSSLASLPESLEGKEGDEGAFRLTRQNAAIPSSSSLPHSYNSNGSPQRPQLQDTVGRSELSLHSSNGSQQQQQQHMVCCIFTGLKPEHRHAFDDNTTKLVEADLLMEQIADQDVSERTTHIVTSADEDASVGCLLCPRVLKYMYGMLSPPSVWIVRYEWFENSIHQRRWLPLPAMSEIYEVQGDTQFGPAPRVHERRQRRFQLDKKLFDGCKMFFYGDFTHKSSFRKQDILRLVQYGGATILSRKPPKATGASTSLMAASSGGGTQTTIDSPSSRSGSASSAAALRVEAAQYFAPDVTTTGRNGGGGGSSSHHNGDERPFLYVTEDIQPWQVPLDRQQPLIVCDPYSIPGKSVGGASTAAAVLMDRLTAAERKKHGWLTTGGYQAVSATWLLNCISCSLFGKGDMQALYDGRTGRGGVGRGGAAVAAASPQRGERNASQSPTSEEMLQELEDAWRRWRSPSSLSARRLIP</sequence>
<evidence type="ECO:0000256" key="3">
    <source>
        <dbReference type="ARBA" id="ARBA00022763"/>
    </source>
</evidence>
<evidence type="ECO:0000259" key="7">
    <source>
        <dbReference type="PROSITE" id="PS50172"/>
    </source>
</evidence>
<dbReference type="Proteomes" id="UP000807716">
    <property type="component" value="Unassembled WGS sequence"/>
</dbReference>
<feature type="region of interest" description="Disordered" evidence="6">
    <location>
        <begin position="653"/>
        <end position="690"/>
    </location>
</feature>
<feature type="compositionally biased region" description="Low complexity" evidence="6">
    <location>
        <begin position="680"/>
        <end position="690"/>
    </location>
</feature>
<keyword evidence="2" id="KW-0677">Repeat</keyword>
<dbReference type="GO" id="GO:0045944">
    <property type="term" value="P:positive regulation of transcription by RNA polymerase II"/>
    <property type="evidence" value="ECO:0007669"/>
    <property type="project" value="TreeGrafter"/>
</dbReference>
<dbReference type="EMBL" id="JAAAJB010000301">
    <property type="protein sequence ID" value="KAG0259023.1"/>
    <property type="molecule type" value="Genomic_DNA"/>
</dbReference>